<evidence type="ECO:0000259" key="10">
    <source>
        <dbReference type="PROSITE" id="PS50089"/>
    </source>
</evidence>
<evidence type="ECO:0000313" key="12">
    <source>
        <dbReference type="EMBL" id="KAK5065512.1"/>
    </source>
</evidence>
<dbReference type="Pfam" id="PF13445">
    <property type="entry name" value="zf-RING_UBOX"/>
    <property type="match status" value="1"/>
</dbReference>
<reference evidence="12 13" key="1">
    <citation type="submission" date="2023-08" db="EMBL/GenBank/DDBJ databases">
        <title>Black Yeasts Isolated from many extreme environments.</title>
        <authorList>
            <person name="Coleine C."/>
            <person name="Stajich J.E."/>
            <person name="Selbmann L."/>
        </authorList>
    </citation>
    <scope>NUCLEOTIDE SEQUENCE [LARGE SCALE GENOMIC DNA]</scope>
    <source>
        <strain evidence="12 13">CCFEE 6328</strain>
    </source>
</reference>
<dbReference type="InterPro" id="IPR017907">
    <property type="entry name" value="Znf_RING_CS"/>
</dbReference>
<evidence type="ECO:0000259" key="11">
    <source>
        <dbReference type="PROSITE" id="PS51873"/>
    </source>
</evidence>
<dbReference type="InterPro" id="IPR002867">
    <property type="entry name" value="IBR_dom"/>
</dbReference>
<dbReference type="Gene3D" id="1.20.120.1750">
    <property type="match status" value="1"/>
</dbReference>
<evidence type="ECO:0000256" key="1">
    <source>
        <dbReference type="ARBA" id="ARBA00001798"/>
    </source>
</evidence>
<dbReference type="InterPro" id="IPR001841">
    <property type="entry name" value="Znf_RING"/>
</dbReference>
<dbReference type="Pfam" id="PF01485">
    <property type="entry name" value="IBR"/>
    <property type="match status" value="2"/>
</dbReference>
<dbReference type="PANTHER" id="PTHR11685">
    <property type="entry name" value="RBR FAMILY RING FINGER AND IBR DOMAIN-CONTAINING"/>
    <property type="match status" value="1"/>
</dbReference>
<dbReference type="EC" id="2.3.2.31" evidence="2"/>
<dbReference type="InterPro" id="IPR013083">
    <property type="entry name" value="Znf_RING/FYVE/PHD"/>
</dbReference>
<proteinExistence type="predicted"/>
<dbReference type="SMART" id="SM00647">
    <property type="entry name" value="IBR"/>
    <property type="match status" value="2"/>
</dbReference>
<evidence type="ECO:0000256" key="8">
    <source>
        <dbReference type="ARBA" id="ARBA00022833"/>
    </source>
</evidence>
<evidence type="ECO:0000256" key="4">
    <source>
        <dbReference type="ARBA" id="ARBA00022723"/>
    </source>
</evidence>
<dbReference type="SUPFAM" id="SSF57850">
    <property type="entry name" value="RING/U-box"/>
    <property type="match status" value="2"/>
</dbReference>
<keyword evidence="3" id="KW-0808">Transferase</keyword>
<dbReference type="PROSITE" id="PS00518">
    <property type="entry name" value="ZF_RING_1"/>
    <property type="match status" value="1"/>
</dbReference>
<protein>
    <recommendedName>
        <fullName evidence="2">RBR-type E3 ubiquitin transferase</fullName>
        <ecNumber evidence="2">2.3.2.31</ecNumber>
    </recommendedName>
</protein>
<feature type="domain" description="RING-type" evidence="11">
    <location>
        <begin position="160"/>
        <end position="350"/>
    </location>
</feature>
<keyword evidence="6 9" id="KW-0863">Zinc-finger</keyword>
<comment type="caution">
    <text evidence="12">The sequence shown here is derived from an EMBL/GenBank/DDBJ whole genome shotgun (WGS) entry which is preliminary data.</text>
</comment>
<dbReference type="EMBL" id="JAVRRF010000005">
    <property type="protein sequence ID" value="KAK5065512.1"/>
    <property type="molecule type" value="Genomic_DNA"/>
</dbReference>
<feature type="domain" description="RING-type" evidence="10">
    <location>
        <begin position="164"/>
        <end position="206"/>
    </location>
</feature>
<keyword evidence="8" id="KW-0862">Zinc</keyword>
<evidence type="ECO:0000256" key="6">
    <source>
        <dbReference type="ARBA" id="ARBA00022771"/>
    </source>
</evidence>
<organism evidence="12 13">
    <name type="scientific">Exophiala sideris</name>
    <dbReference type="NCBI Taxonomy" id="1016849"/>
    <lineage>
        <taxon>Eukaryota</taxon>
        <taxon>Fungi</taxon>
        <taxon>Dikarya</taxon>
        <taxon>Ascomycota</taxon>
        <taxon>Pezizomycotina</taxon>
        <taxon>Eurotiomycetes</taxon>
        <taxon>Chaetothyriomycetidae</taxon>
        <taxon>Chaetothyriales</taxon>
        <taxon>Herpotrichiellaceae</taxon>
        <taxon>Exophiala</taxon>
    </lineage>
</organism>
<gene>
    <name evidence="12" type="ORF">LTR69_003061</name>
</gene>
<sequence>MMNIMEITVQNAALAEEIVVLNAIYGDHTMTATFSDNHHTTIALKMPCLTYSFFLQVPHEYPCAIPRIVGVDSLIEYTKPRVRQNLFYLRACLSAVYQPDTVYLFDALDEFAPLLEMQSQQDKYSTTSRPQNERILQRLADRARITRAQMAEKYKAETPDLVDCSVCFEAFFKFQTANLECGHSYCRECLHEGVKGMFQSKSEFRCCGKGLPLNLIREYGDLDEDLLRHFSSWLRELHCPNPLYCPWEGCFAFIVRSFLGNDTKCPFCKRQVCVACGGKYHQGLCKSDKKLTAIIVKNRWKFCPMCASLVERSSGCNHMTCLCGADFCYRCGSPYMNSCGCKIFEELPQGDEEEEILVEPADLGG</sequence>
<dbReference type="InterPro" id="IPR031127">
    <property type="entry name" value="E3_UB_ligase_RBR"/>
</dbReference>
<dbReference type="PROSITE" id="PS51873">
    <property type="entry name" value="TRIAD"/>
    <property type="match status" value="1"/>
</dbReference>
<dbReference type="Proteomes" id="UP001345691">
    <property type="component" value="Unassembled WGS sequence"/>
</dbReference>
<dbReference type="InterPro" id="IPR044066">
    <property type="entry name" value="TRIAD_supradom"/>
</dbReference>
<dbReference type="CDD" id="cd22584">
    <property type="entry name" value="Rcat_RBR_unk"/>
    <property type="match status" value="1"/>
</dbReference>
<keyword evidence="13" id="KW-1185">Reference proteome</keyword>
<keyword evidence="4" id="KW-0479">Metal-binding</keyword>
<dbReference type="Gene3D" id="3.30.40.10">
    <property type="entry name" value="Zinc/RING finger domain, C3HC4 (zinc finger)"/>
    <property type="match status" value="1"/>
</dbReference>
<evidence type="ECO:0000256" key="2">
    <source>
        <dbReference type="ARBA" id="ARBA00012251"/>
    </source>
</evidence>
<comment type="catalytic activity">
    <reaction evidence="1">
        <text>[E2 ubiquitin-conjugating enzyme]-S-ubiquitinyl-L-cysteine + [acceptor protein]-L-lysine = [E2 ubiquitin-conjugating enzyme]-L-cysteine + [acceptor protein]-N(6)-ubiquitinyl-L-lysine.</text>
        <dbReference type="EC" id="2.3.2.31"/>
    </reaction>
</comment>
<evidence type="ECO:0000256" key="5">
    <source>
        <dbReference type="ARBA" id="ARBA00022737"/>
    </source>
</evidence>
<accession>A0ABR0JHU7</accession>
<evidence type="ECO:0000256" key="3">
    <source>
        <dbReference type="ARBA" id="ARBA00022679"/>
    </source>
</evidence>
<keyword evidence="5" id="KW-0677">Repeat</keyword>
<name>A0ABR0JHU7_9EURO</name>
<dbReference type="InterPro" id="IPR027370">
    <property type="entry name" value="Znf-RING_euk"/>
</dbReference>
<keyword evidence="7" id="KW-0833">Ubl conjugation pathway</keyword>
<dbReference type="PROSITE" id="PS50089">
    <property type="entry name" value="ZF_RING_2"/>
    <property type="match status" value="1"/>
</dbReference>
<evidence type="ECO:0000313" key="13">
    <source>
        <dbReference type="Proteomes" id="UP001345691"/>
    </source>
</evidence>
<evidence type="ECO:0000256" key="7">
    <source>
        <dbReference type="ARBA" id="ARBA00022786"/>
    </source>
</evidence>
<evidence type="ECO:0000256" key="9">
    <source>
        <dbReference type="PROSITE-ProRule" id="PRU00175"/>
    </source>
</evidence>